<feature type="signal peptide" evidence="1">
    <location>
        <begin position="1"/>
        <end position="22"/>
    </location>
</feature>
<protein>
    <submittedName>
        <fullName evidence="2">Uncharacterized protein</fullName>
    </submittedName>
</protein>
<reference evidence="3" key="1">
    <citation type="submission" date="2016-10" db="EMBL/GenBank/DDBJ databases">
        <authorList>
            <person name="Varghese N."/>
            <person name="Submissions S."/>
        </authorList>
    </citation>
    <scope>NUCLEOTIDE SEQUENCE [LARGE SCALE GENOMIC DNA]</scope>
    <source>
        <strain evidence="3">Gh-67</strain>
    </source>
</reference>
<dbReference type="AlphaFoldDB" id="A0A1G7TI27"/>
<keyword evidence="3" id="KW-1185">Reference proteome</keyword>
<name>A0A1G7TI27_9SPHI</name>
<evidence type="ECO:0000256" key="1">
    <source>
        <dbReference type="SAM" id="SignalP"/>
    </source>
</evidence>
<dbReference type="Proteomes" id="UP000199705">
    <property type="component" value="Unassembled WGS sequence"/>
</dbReference>
<dbReference type="RefSeq" id="WP_091163922.1">
    <property type="nucleotide sequence ID" value="NZ_FNCG01000003.1"/>
</dbReference>
<sequence>MKKLYLPLFLMAVLCFSSCVDIEEHYDFKSDGTCKVAYAFDMSRAVSVLVNLMSDSVKETPQFSLVKDTTLNFYSAIPDSAQQKLKAEEIEMAKSSELTVNMNLKKSVMKVTLNHTAKNAADLQYYLQNVSKIALNTQISAITTTDKTNKPFDARQMVGGQDYYSYDITPHKFYRIIDKAKFNAFLKKTQATFMMAKAMLIDMPYKVILRFAHPVKKINNSKAMLSADRREVTLITSMDEVIKNPNVMNLKIDF</sequence>
<proteinExistence type="predicted"/>
<dbReference type="EMBL" id="FNCG01000003">
    <property type="protein sequence ID" value="SDG34905.1"/>
    <property type="molecule type" value="Genomic_DNA"/>
</dbReference>
<dbReference type="STRING" id="551996.SAMN05192573_103166"/>
<keyword evidence="1" id="KW-0732">Signal</keyword>
<accession>A0A1G7TI27</accession>
<evidence type="ECO:0000313" key="3">
    <source>
        <dbReference type="Proteomes" id="UP000199705"/>
    </source>
</evidence>
<feature type="chain" id="PRO_5011792733" evidence="1">
    <location>
        <begin position="23"/>
        <end position="254"/>
    </location>
</feature>
<organism evidence="2 3">
    <name type="scientific">Mucilaginibacter gossypii</name>
    <dbReference type="NCBI Taxonomy" id="551996"/>
    <lineage>
        <taxon>Bacteria</taxon>
        <taxon>Pseudomonadati</taxon>
        <taxon>Bacteroidota</taxon>
        <taxon>Sphingobacteriia</taxon>
        <taxon>Sphingobacteriales</taxon>
        <taxon>Sphingobacteriaceae</taxon>
        <taxon>Mucilaginibacter</taxon>
    </lineage>
</organism>
<gene>
    <name evidence="2" type="ORF">SAMN05192573_103166</name>
</gene>
<evidence type="ECO:0000313" key="2">
    <source>
        <dbReference type="EMBL" id="SDG34905.1"/>
    </source>
</evidence>